<keyword evidence="1" id="KW-1133">Transmembrane helix</keyword>
<evidence type="ECO:0000313" key="2">
    <source>
        <dbReference type="EMBL" id="SMO79419.1"/>
    </source>
</evidence>
<protein>
    <submittedName>
        <fullName evidence="2">Uncharacterized protein</fullName>
    </submittedName>
</protein>
<dbReference type="AlphaFoldDB" id="A0A521E6A3"/>
<evidence type="ECO:0000256" key="1">
    <source>
        <dbReference type="SAM" id="Phobius"/>
    </source>
</evidence>
<dbReference type="Proteomes" id="UP000319014">
    <property type="component" value="Unassembled WGS sequence"/>
</dbReference>
<sequence>MLRDLLELAAYLAVLLAIIAAIYSGPLWWPV</sequence>
<evidence type="ECO:0000313" key="3">
    <source>
        <dbReference type="Proteomes" id="UP000319014"/>
    </source>
</evidence>
<dbReference type="EMBL" id="FXTK01000011">
    <property type="protein sequence ID" value="SMO79419.1"/>
    <property type="molecule type" value="Genomic_DNA"/>
</dbReference>
<accession>A0A521E6A3</accession>
<gene>
    <name evidence="2" type="ORF">SAMN06265221_11181</name>
</gene>
<keyword evidence="1" id="KW-0472">Membrane</keyword>
<feature type="transmembrane region" description="Helical" evidence="1">
    <location>
        <begin position="9"/>
        <end position="29"/>
    </location>
</feature>
<keyword evidence="1" id="KW-0812">Transmembrane</keyword>
<name>A0A521E6A3_9RHOB</name>
<reference evidence="2 3" key="1">
    <citation type="submission" date="2017-05" db="EMBL/GenBank/DDBJ databases">
        <authorList>
            <person name="Varghese N."/>
            <person name="Submissions S."/>
        </authorList>
    </citation>
    <scope>NUCLEOTIDE SEQUENCE [LARGE SCALE GENOMIC DNA]</scope>
    <source>
        <strain evidence="2 3">DSM 100094</strain>
    </source>
</reference>
<organism evidence="2 3">
    <name type="scientific">Paracoccus laeviglucosivorans</name>
    <dbReference type="NCBI Taxonomy" id="1197861"/>
    <lineage>
        <taxon>Bacteria</taxon>
        <taxon>Pseudomonadati</taxon>
        <taxon>Pseudomonadota</taxon>
        <taxon>Alphaproteobacteria</taxon>
        <taxon>Rhodobacterales</taxon>
        <taxon>Paracoccaceae</taxon>
        <taxon>Paracoccus</taxon>
    </lineage>
</organism>
<keyword evidence="3" id="KW-1185">Reference proteome</keyword>
<proteinExistence type="predicted"/>